<dbReference type="Proteomes" id="UP000469159">
    <property type="component" value="Unassembled WGS sequence"/>
</dbReference>
<organism evidence="1 2">
    <name type="scientific">Croceibacterium soli</name>
    <dbReference type="NCBI Taxonomy" id="1739690"/>
    <lineage>
        <taxon>Bacteria</taxon>
        <taxon>Pseudomonadati</taxon>
        <taxon>Pseudomonadota</taxon>
        <taxon>Alphaproteobacteria</taxon>
        <taxon>Sphingomonadales</taxon>
        <taxon>Erythrobacteraceae</taxon>
        <taxon>Croceibacterium</taxon>
    </lineage>
</organism>
<dbReference type="RefSeq" id="WP_160747656.1">
    <property type="nucleotide sequence ID" value="NZ_WTYK01000011.1"/>
</dbReference>
<gene>
    <name evidence="1" type="ORF">GRI75_14200</name>
</gene>
<dbReference type="AlphaFoldDB" id="A0A6I4UXV8"/>
<name>A0A6I4UXV8_9SPHN</name>
<evidence type="ECO:0000313" key="2">
    <source>
        <dbReference type="Proteomes" id="UP000469159"/>
    </source>
</evidence>
<protein>
    <submittedName>
        <fullName evidence="1">Vgr related protein</fullName>
    </submittedName>
</protein>
<accession>A0A6I4UXV8</accession>
<proteinExistence type="predicted"/>
<dbReference type="EMBL" id="WTYK01000011">
    <property type="protein sequence ID" value="MXP42794.1"/>
    <property type="molecule type" value="Genomic_DNA"/>
</dbReference>
<reference evidence="1 2" key="1">
    <citation type="submission" date="2019-12" db="EMBL/GenBank/DDBJ databases">
        <title>Genomic-based taxomic classification of the family Erythrobacteraceae.</title>
        <authorList>
            <person name="Xu L."/>
        </authorList>
    </citation>
    <scope>NUCLEOTIDE SEQUENCE [LARGE SCALE GENOMIC DNA]</scope>
    <source>
        <strain evidence="1 2">MCCC 1K02066</strain>
    </source>
</reference>
<keyword evidence="2" id="KW-1185">Reference proteome</keyword>
<sequence>MVPEPQAGATCPVGGERRLTGGEIALARSVFGDAIDYARVTIRRRKWFPFQPRRVTMAPRGHIHFHPLASHYCDDFSQASLVRAGLFIHEMTHVWQTQTRGDLYLLLHRHPFCSYDYSLKPGWRLERYGIEQQAEIVRHAFLLRNGVRLPGAADPADYDLLVDFPGASLRKA</sequence>
<comment type="caution">
    <text evidence="1">The sequence shown here is derived from an EMBL/GenBank/DDBJ whole genome shotgun (WGS) entry which is preliminary data.</text>
</comment>
<dbReference type="OrthoDB" id="8686772at2"/>
<evidence type="ECO:0000313" key="1">
    <source>
        <dbReference type="EMBL" id="MXP42794.1"/>
    </source>
</evidence>